<evidence type="ECO:0000256" key="2">
    <source>
        <dbReference type="ARBA" id="ARBA00022771"/>
    </source>
</evidence>
<keyword evidence="3" id="KW-0862">Zinc</keyword>
<keyword evidence="5" id="KW-0175">Coiled coil</keyword>
<gene>
    <name evidence="9" type="primary">LOC100900066</name>
</gene>
<dbReference type="InterPro" id="IPR006612">
    <property type="entry name" value="THAP_Znf"/>
</dbReference>
<dbReference type="SUPFAM" id="SSF57716">
    <property type="entry name" value="Glucocorticoid receptor-like (DNA-binding domain)"/>
    <property type="match status" value="1"/>
</dbReference>
<dbReference type="GO" id="GO:0008270">
    <property type="term" value="F:zinc ion binding"/>
    <property type="evidence" value="ECO:0007669"/>
    <property type="project" value="UniProtKB-KW"/>
</dbReference>
<dbReference type="InterPro" id="IPR026516">
    <property type="entry name" value="THAP1/10"/>
</dbReference>
<evidence type="ECO:0000256" key="5">
    <source>
        <dbReference type="SAM" id="Coils"/>
    </source>
</evidence>
<evidence type="ECO:0000259" key="6">
    <source>
        <dbReference type="SMART" id="SM00692"/>
    </source>
</evidence>
<feature type="domain" description="THAP-type" evidence="7">
    <location>
        <begin position="84"/>
        <end position="154"/>
    </location>
</feature>
<evidence type="ECO:0000259" key="7">
    <source>
        <dbReference type="SMART" id="SM00980"/>
    </source>
</evidence>
<dbReference type="SMART" id="SM00980">
    <property type="entry name" value="THAP"/>
    <property type="match status" value="2"/>
</dbReference>
<feature type="domain" description="THAP-type" evidence="7">
    <location>
        <begin position="8"/>
        <end position="81"/>
    </location>
</feature>
<keyword evidence="1" id="KW-0479">Metal-binding</keyword>
<dbReference type="RefSeq" id="XP_003744429.1">
    <property type="nucleotide sequence ID" value="XM_003744381.1"/>
</dbReference>
<dbReference type="AlphaFoldDB" id="A0AAJ6QSG8"/>
<dbReference type="PANTHER" id="PTHR46600">
    <property type="entry name" value="THAP DOMAIN-CONTAINING"/>
    <property type="match status" value="1"/>
</dbReference>
<evidence type="ECO:0000256" key="1">
    <source>
        <dbReference type="ARBA" id="ARBA00022723"/>
    </source>
</evidence>
<keyword evidence="8" id="KW-1185">Reference proteome</keyword>
<evidence type="ECO:0000256" key="4">
    <source>
        <dbReference type="ARBA" id="ARBA00023125"/>
    </source>
</evidence>
<organism evidence="8 9">
    <name type="scientific">Galendromus occidentalis</name>
    <name type="common">western predatory mite</name>
    <dbReference type="NCBI Taxonomy" id="34638"/>
    <lineage>
        <taxon>Eukaryota</taxon>
        <taxon>Metazoa</taxon>
        <taxon>Ecdysozoa</taxon>
        <taxon>Arthropoda</taxon>
        <taxon>Chelicerata</taxon>
        <taxon>Arachnida</taxon>
        <taxon>Acari</taxon>
        <taxon>Parasitiformes</taxon>
        <taxon>Mesostigmata</taxon>
        <taxon>Gamasina</taxon>
        <taxon>Phytoseioidea</taxon>
        <taxon>Phytoseiidae</taxon>
        <taxon>Typhlodrominae</taxon>
        <taxon>Galendromus</taxon>
    </lineage>
</organism>
<evidence type="ECO:0000313" key="8">
    <source>
        <dbReference type="Proteomes" id="UP000694867"/>
    </source>
</evidence>
<evidence type="ECO:0000313" key="9">
    <source>
        <dbReference type="RefSeq" id="XP_003744429.1"/>
    </source>
</evidence>
<dbReference type="GeneID" id="100900066"/>
<keyword evidence="4" id="KW-0238">DNA-binding</keyword>
<keyword evidence="2" id="KW-0863">Zinc-finger</keyword>
<proteinExistence type="predicted"/>
<dbReference type="Proteomes" id="UP000694867">
    <property type="component" value="Unplaced"/>
</dbReference>
<evidence type="ECO:0000256" key="3">
    <source>
        <dbReference type="ARBA" id="ARBA00022833"/>
    </source>
</evidence>
<reference evidence="9" key="1">
    <citation type="submission" date="2025-08" db="UniProtKB">
        <authorList>
            <consortium name="RefSeq"/>
        </authorList>
    </citation>
    <scope>IDENTIFICATION</scope>
</reference>
<dbReference type="SMART" id="SM00692">
    <property type="entry name" value="DM3"/>
    <property type="match status" value="2"/>
</dbReference>
<accession>A0AAJ6QSG8</accession>
<dbReference type="PANTHER" id="PTHR46600:SF11">
    <property type="entry name" value="THAP DOMAIN-CONTAINING PROTEIN 10"/>
    <property type="match status" value="1"/>
</dbReference>
<name>A0AAJ6QSG8_9ACAR</name>
<feature type="coiled-coil region" evidence="5">
    <location>
        <begin position="199"/>
        <end position="254"/>
    </location>
</feature>
<sequence length="258" mass="28716">MSANFRKKKCIVTSCSRSTDDGVKLHRCGENHQEIGKALGKFNITKNTYICSLHFEPSCFSRKGGLNPDALPTLLLNADAPSVKHCDVPFCPNTDADVVFFKGRPAFAAIGKEIGVDLTKGWICGEHFEEDYVDDKGRLKANALPTLGFVTEDTDGALNQVTVHVVSSNQDSTVDLMLSDDVVADIVDDCKDLEVRAENNKLRLELQKTQEKLESLRKTVKLLQDDLVTKKRKIDNLEAELRLANKAARHFEVRIVNE</sequence>
<feature type="domain" description="THAP-type" evidence="6">
    <location>
        <begin position="101"/>
        <end position="153"/>
    </location>
</feature>
<feature type="domain" description="THAP-type" evidence="6">
    <location>
        <begin position="25"/>
        <end position="80"/>
    </location>
</feature>
<dbReference type="KEGG" id="goe:100900066"/>
<protein>
    <submittedName>
        <fullName evidence="9">Uncharacterized protein LOC100900066</fullName>
    </submittedName>
</protein>
<dbReference type="Pfam" id="PF05485">
    <property type="entry name" value="THAP"/>
    <property type="match status" value="1"/>
</dbReference>
<dbReference type="GO" id="GO:0043565">
    <property type="term" value="F:sequence-specific DNA binding"/>
    <property type="evidence" value="ECO:0007669"/>
    <property type="project" value="InterPro"/>
</dbReference>